<dbReference type="Gene3D" id="1.10.3720.10">
    <property type="entry name" value="MetI-like"/>
    <property type="match status" value="2"/>
</dbReference>
<protein>
    <submittedName>
        <fullName evidence="10">Binding-protein-dependent transport systems inner membrane component</fullName>
    </submittedName>
</protein>
<dbReference type="Proteomes" id="UP000002071">
    <property type="component" value="Chromosome"/>
</dbReference>
<reference evidence="10 11" key="1">
    <citation type="journal article" date="2009" name="Stand. Genomic Sci.">
        <title>Complete genome sequence of Halorhabdus utahensis type strain (AX-2).</title>
        <authorList>
            <person name="Anderson I."/>
            <person name="Tindall B.J."/>
            <person name="Pomrenke H."/>
            <person name="Goker M."/>
            <person name="Lapidus A."/>
            <person name="Nolan M."/>
            <person name="Copeland A."/>
            <person name="Glavina Del Rio T."/>
            <person name="Chen F."/>
            <person name="Tice H."/>
            <person name="Cheng J.F."/>
            <person name="Lucas S."/>
            <person name="Chertkov O."/>
            <person name="Bruce D."/>
            <person name="Brettin T."/>
            <person name="Detter J.C."/>
            <person name="Han C."/>
            <person name="Goodwin L."/>
            <person name="Land M."/>
            <person name="Hauser L."/>
            <person name="Chang Y.J."/>
            <person name="Jeffries C.D."/>
            <person name="Pitluck S."/>
            <person name="Pati A."/>
            <person name="Mavromatis K."/>
            <person name="Ivanova N."/>
            <person name="Ovchinnikova G."/>
            <person name="Chen A."/>
            <person name="Palaniappan K."/>
            <person name="Chain P."/>
            <person name="Rohde M."/>
            <person name="Bristow J."/>
            <person name="Eisen J.A."/>
            <person name="Markowitz V."/>
            <person name="Hugenholtz P."/>
            <person name="Kyrpides N.C."/>
            <person name="Klenk H.P."/>
        </authorList>
    </citation>
    <scope>NUCLEOTIDE SEQUENCE [LARGE SCALE GENOMIC DNA]</scope>
    <source>
        <strain evidence="11">DSM 12940 / JCM 11049 / AX-2</strain>
    </source>
</reference>
<dbReference type="eggNOG" id="arCOG00163">
    <property type="taxonomic scope" value="Archaea"/>
</dbReference>
<feature type="transmembrane region" description="Helical" evidence="8">
    <location>
        <begin position="379"/>
        <end position="401"/>
    </location>
</feature>
<dbReference type="EMBL" id="CP001687">
    <property type="protein sequence ID" value="ACV12045.1"/>
    <property type="molecule type" value="Genomic_DNA"/>
</dbReference>
<dbReference type="AlphaFoldDB" id="C7NSF8"/>
<feature type="transmembrane region" description="Helical" evidence="8">
    <location>
        <begin position="413"/>
        <end position="439"/>
    </location>
</feature>
<dbReference type="KEGG" id="hut:Huta_1875"/>
<dbReference type="PANTHER" id="PTHR43357">
    <property type="entry name" value="INNER MEMBRANE ABC TRANSPORTER PERMEASE PROTEIN YDCV"/>
    <property type="match status" value="1"/>
</dbReference>
<dbReference type="Pfam" id="PF00528">
    <property type="entry name" value="BPD_transp_1"/>
    <property type="match status" value="2"/>
</dbReference>
<proteinExistence type="inferred from homology"/>
<dbReference type="RefSeq" id="WP_015789617.1">
    <property type="nucleotide sequence ID" value="NC_013158.1"/>
</dbReference>
<evidence type="ECO:0000256" key="8">
    <source>
        <dbReference type="RuleBase" id="RU363032"/>
    </source>
</evidence>
<evidence type="ECO:0000259" key="9">
    <source>
        <dbReference type="PROSITE" id="PS50928"/>
    </source>
</evidence>
<feature type="transmembrane region" description="Helical" evidence="8">
    <location>
        <begin position="26"/>
        <end position="46"/>
    </location>
</feature>
<sequence length="545" mass="57648">MSREGRVEDLRERFSRVPGIGRPSELTLLAAAIAVALVAPLGWLFLEVFDLGPRALELTLDSRTIEILLRSVALVAIVTAGSVLVGVPIALLTARTDLPFARLFTVLAALPLAVPSYLGALAVLSAFGTGGVLTSVLAPVGIEQLPEISGFAGAALVLTLYTYPYVLLTTRASLLSLDTSLIEAARTLDAGRLEAFRRVTLPQIAPGIAAGALLVALYTLADFGTPNFMGVEVFTQAIYARYNTTMRPWAALLSLQLLAVTVGILYLESKVGADDEGAYQSRGASGGAVIELGTWRYVAALFPAVIAGLAIALPVIVFGLWLSSDAGGYTAGGLAFSWTYGWNSVYLALFAAGASLLVAMPVAVAAARGRSRLAGLADRLSYVGYATPGIVLAFALVLFALNTLPLSYRETAYDLLLILVFAYVVRFVPQAIGAIRTATMQVDGRLIEAARTLGRTRTEAFRAVTLPLIAPGIATGAALVFLTTMKELPATLLLRPFWFDHTLVTYIWRVREAGLYGRAAVPALVLIVISALSMAVILSQEGSNT</sequence>
<feature type="transmembrane region" description="Helical" evidence="8">
    <location>
        <begin position="300"/>
        <end position="324"/>
    </location>
</feature>
<evidence type="ECO:0000256" key="7">
    <source>
        <dbReference type="ARBA" id="ARBA00023136"/>
    </source>
</evidence>
<feature type="transmembrane region" description="Helical" evidence="8">
    <location>
        <begin position="249"/>
        <end position="267"/>
    </location>
</feature>
<comment type="similarity">
    <text evidence="8">Belongs to the binding-protein-dependent transport system permease family.</text>
</comment>
<dbReference type="CDD" id="cd06261">
    <property type="entry name" value="TM_PBP2"/>
    <property type="match status" value="2"/>
</dbReference>
<feature type="transmembrane region" description="Helical" evidence="8">
    <location>
        <begin position="520"/>
        <end position="539"/>
    </location>
</feature>
<evidence type="ECO:0000256" key="1">
    <source>
        <dbReference type="ARBA" id="ARBA00004429"/>
    </source>
</evidence>
<feature type="transmembrane region" description="Helical" evidence="8">
    <location>
        <begin position="460"/>
        <end position="482"/>
    </location>
</feature>
<dbReference type="InterPro" id="IPR000515">
    <property type="entry name" value="MetI-like"/>
</dbReference>
<dbReference type="InterPro" id="IPR035906">
    <property type="entry name" value="MetI-like_sf"/>
</dbReference>
<gene>
    <name evidence="10" type="ordered locus">Huta_1875</name>
</gene>
<dbReference type="GO" id="GO:0005886">
    <property type="term" value="C:plasma membrane"/>
    <property type="evidence" value="ECO:0007669"/>
    <property type="project" value="UniProtKB-SubCell"/>
</dbReference>
<evidence type="ECO:0000256" key="2">
    <source>
        <dbReference type="ARBA" id="ARBA00022448"/>
    </source>
</evidence>
<dbReference type="HOGENOM" id="CLU_021838_0_0_2"/>
<evidence type="ECO:0000256" key="4">
    <source>
        <dbReference type="ARBA" id="ARBA00022519"/>
    </source>
</evidence>
<dbReference type="GeneID" id="8384166"/>
<keyword evidence="11" id="KW-1185">Reference proteome</keyword>
<evidence type="ECO:0000313" key="11">
    <source>
        <dbReference type="Proteomes" id="UP000002071"/>
    </source>
</evidence>
<keyword evidence="7 8" id="KW-0472">Membrane</keyword>
<dbReference type="SUPFAM" id="SSF161098">
    <property type="entry name" value="MetI-like"/>
    <property type="match status" value="2"/>
</dbReference>
<feature type="domain" description="ABC transmembrane type-1" evidence="9">
    <location>
        <begin position="341"/>
        <end position="537"/>
    </location>
</feature>
<keyword evidence="4" id="KW-0997">Cell inner membrane</keyword>
<dbReference type="OrthoDB" id="28023at2157"/>
<evidence type="ECO:0000313" key="10">
    <source>
        <dbReference type="EMBL" id="ACV12045.1"/>
    </source>
</evidence>
<evidence type="ECO:0000256" key="5">
    <source>
        <dbReference type="ARBA" id="ARBA00022692"/>
    </source>
</evidence>
<organism evidence="10 11">
    <name type="scientific">Halorhabdus utahensis (strain DSM 12940 / JCM 11049 / AX-2)</name>
    <dbReference type="NCBI Taxonomy" id="519442"/>
    <lineage>
        <taxon>Archaea</taxon>
        <taxon>Methanobacteriati</taxon>
        <taxon>Methanobacteriota</taxon>
        <taxon>Stenosarchaea group</taxon>
        <taxon>Halobacteria</taxon>
        <taxon>Halobacteriales</taxon>
        <taxon>Haloarculaceae</taxon>
        <taxon>Halorhabdus</taxon>
    </lineage>
</organism>
<feature type="transmembrane region" description="Helical" evidence="8">
    <location>
        <begin position="344"/>
        <end position="367"/>
    </location>
</feature>
<feature type="transmembrane region" description="Helical" evidence="8">
    <location>
        <begin position="67"/>
        <end position="92"/>
    </location>
</feature>
<keyword evidence="5 8" id="KW-0812">Transmembrane</keyword>
<evidence type="ECO:0000256" key="6">
    <source>
        <dbReference type="ARBA" id="ARBA00022989"/>
    </source>
</evidence>
<feature type="transmembrane region" description="Helical" evidence="8">
    <location>
        <begin position="148"/>
        <end position="168"/>
    </location>
</feature>
<evidence type="ECO:0000256" key="3">
    <source>
        <dbReference type="ARBA" id="ARBA00022475"/>
    </source>
</evidence>
<dbReference type="GO" id="GO:0055085">
    <property type="term" value="P:transmembrane transport"/>
    <property type="evidence" value="ECO:0007669"/>
    <property type="project" value="InterPro"/>
</dbReference>
<dbReference type="PANTHER" id="PTHR43357:SF3">
    <property type="entry name" value="FE(3+)-TRANSPORT SYSTEM PERMEASE PROTEIN FBPB 2"/>
    <property type="match status" value="1"/>
</dbReference>
<accession>C7NSF8</accession>
<name>C7NSF8_HALUD</name>
<keyword evidence="2 8" id="KW-0813">Transport</keyword>
<feature type="domain" description="ABC transmembrane type-1" evidence="9">
    <location>
        <begin position="68"/>
        <end position="268"/>
    </location>
</feature>
<dbReference type="PROSITE" id="PS50928">
    <property type="entry name" value="ABC_TM1"/>
    <property type="match status" value="2"/>
</dbReference>
<feature type="transmembrane region" description="Helical" evidence="8">
    <location>
        <begin position="201"/>
        <end position="221"/>
    </location>
</feature>
<keyword evidence="3" id="KW-1003">Cell membrane</keyword>
<comment type="subcellular location">
    <subcellularLocation>
        <location evidence="1">Cell inner membrane</location>
        <topology evidence="1">Multi-pass membrane protein</topology>
    </subcellularLocation>
    <subcellularLocation>
        <location evidence="8">Cell membrane</location>
        <topology evidence="8">Multi-pass membrane protein</topology>
    </subcellularLocation>
</comment>
<dbReference type="STRING" id="519442.Huta_1875"/>
<keyword evidence="6 8" id="KW-1133">Transmembrane helix</keyword>